<dbReference type="OrthoDB" id="3378501at2"/>
<reference evidence="2" key="1">
    <citation type="submission" date="2017-06" db="EMBL/GenBank/DDBJ databases">
        <authorList>
            <person name="Varghese N."/>
            <person name="Submissions S."/>
        </authorList>
    </citation>
    <scope>NUCLEOTIDE SEQUENCE [LARGE SCALE GENOMIC DNA]</scope>
    <source>
        <strain evidence="2">JAD2</strain>
    </source>
</reference>
<dbReference type="Pfam" id="PF04075">
    <property type="entry name" value="F420H2_quin_red"/>
    <property type="match status" value="1"/>
</dbReference>
<keyword evidence="2" id="KW-1185">Reference proteome</keyword>
<dbReference type="InterPro" id="IPR004378">
    <property type="entry name" value="F420H2_quin_Rdtase"/>
</dbReference>
<name>A0A212R737_9CHLR</name>
<dbReference type="Proteomes" id="UP000197025">
    <property type="component" value="Unassembled WGS sequence"/>
</dbReference>
<gene>
    <name evidence="1" type="ORF">SAMN02746019_00001730</name>
</gene>
<sequence>MVRHPLEAAEALEPITRGRRSGRPHRVELCFVYREDAIYLMAHTRAHGRGTDWYQNLLVNPQGIVEGAGRQWTGIAEPLPLEELPRITEWFRSKYGDQAVRIWYEGTPRRPVRIRLLEEGRPGEGAS</sequence>
<dbReference type="EMBL" id="FYEK01000035">
    <property type="protein sequence ID" value="SNB67800.1"/>
    <property type="molecule type" value="Genomic_DNA"/>
</dbReference>
<evidence type="ECO:0008006" key="3">
    <source>
        <dbReference type="Google" id="ProtNLM"/>
    </source>
</evidence>
<dbReference type="GO" id="GO:0016491">
    <property type="term" value="F:oxidoreductase activity"/>
    <property type="evidence" value="ECO:0007669"/>
    <property type="project" value="InterPro"/>
</dbReference>
<dbReference type="SUPFAM" id="SSF50475">
    <property type="entry name" value="FMN-binding split barrel"/>
    <property type="match status" value="1"/>
</dbReference>
<dbReference type="InParanoid" id="A0A212R737"/>
<evidence type="ECO:0000313" key="2">
    <source>
        <dbReference type="Proteomes" id="UP000197025"/>
    </source>
</evidence>
<dbReference type="RefSeq" id="WP_088571562.1">
    <property type="nucleotide sequence ID" value="NZ_FYEK01000035.1"/>
</dbReference>
<dbReference type="InterPro" id="IPR012349">
    <property type="entry name" value="Split_barrel_FMN-bd"/>
</dbReference>
<proteinExistence type="predicted"/>
<organism evidence="1 2">
    <name type="scientific">Thermoflexus hugenholtzii JAD2</name>
    <dbReference type="NCBI Taxonomy" id="877466"/>
    <lineage>
        <taxon>Bacteria</taxon>
        <taxon>Bacillati</taxon>
        <taxon>Chloroflexota</taxon>
        <taxon>Thermoflexia</taxon>
        <taxon>Thermoflexales</taxon>
        <taxon>Thermoflexaceae</taxon>
        <taxon>Thermoflexus</taxon>
    </lineage>
</organism>
<accession>A0A212R737</accession>
<protein>
    <recommendedName>
        <fullName evidence="3">Deazaflavin-dependent oxidoreductase, nitroreductase family</fullName>
    </recommendedName>
</protein>
<evidence type="ECO:0000313" key="1">
    <source>
        <dbReference type="EMBL" id="SNB67800.1"/>
    </source>
</evidence>
<dbReference type="Gene3D" id="2.30.110.10">
    <property type="entry name" value="Electron Transport, Fmn-binding Protein, Chain A"/>
    <property type="match status" value="1"/>
</dbReference>
<dbReference type="AlphaFoldDB" id="A0A212R737"/>